<accession>A0ABN1MFA2</accession>
<name>A0ABN1MFA2_9FLAO</name>
<proteinExistence type="inferred from homology"/>
<comment type="subcellular location">
    <subcellularLocation>
        <location evidence="1">Cell membrane</location>
        <topology evidence="1">Multi-pass membrane protein</topology>
    </subcellularLocation>
</comment>
<feature type="transmembrane region" description="Helical" evidence="7">
    <location>
        <begin position="401"/>
        <end position="418"/>
    </location>
</feature>
<reference evidence="10 11" key="1">
    <citation type="journal article" date="2019" name="Int. J. Syst. Evol. Microbiol.">
        <title>The Global Catalogue of Microorganisms (GCM) 10K type strain sequencing project: providing services to taxonomists for standard genome sequencing and annotation.</title>
        <authorList>
            <consortium name="The Broad Institute Genomics Platform"/>
            <consortium name="The Broad Institute Genome Sequencing Center for Infectious Disease"/>
            <person name="Wu L."/>
            <person name="Ma J."/>
        </authorList>
    </citation>
    <scope>NUCLEOTIDE SEQUENCE [LARGE SCALE GENOMIC DNA]</scope>
    <source>
        <strain evidence="10 11">JCM 16082</strain>
    </source>
</reference>
<evidence type="ECO:0000256" key="1">
    <source>
        <dbReference type="ARBA" id="ARBA00004651"/>
    </source>
</evidence>
<feature type="transmembrane region" description="Helical" evidence="7">
    <location>
        <begin position="448"/>
        <end position="464"/>
    </location>
</feature>
<feature type="transmembrane region" description="Helical" evidence="7">
    <location>
        <begin position="66"/>
        <end position="86"/>
    </location>
</feature>
<keyword evidence="3 7" id="KW-0812">Transmembrane</keyword>
<sequence length="748" mass="83874">MNTTPKQIELFLKSSHFDRGLRLGVAIAIPFGICYFAGQLSLAPAIVLGAFLNAAGDVPGSIKRKIITILVSIGVTMVVTAIVLFAKPYLSLTLLALSLISFLVSFIAVYGFRASLVSFSGLLAMVIAFAVEKETPKEIGIQVGLMAVGGIWYLLVSYAFRKLAPKKDHNQLLSDSLSVIGEYLQLRAKLLTERENRDELLKEMLGLQHQINEKHETLREILLTERKRSGKSGSNQKHLLLFLSSVNIFELIEAERLDYDKLDRIFKEHPHFMEAPKQVNTQFGEHLMRLADVLIQKDPLPKADSLKEVLSKVEDAISEYLDTLSLPKAREGGLILKNLHDYQEQLLQEINAIRRVMSNVKEAEKVSLKQKDKSKFLTLQEYKLGVLLQHFSIDDKMFRHALRFTIAILIAYGIGYYFDIQNTYWILLTIVVIMRPSYGLTKDRSKDRIIGTLIGAAIAVGIVLLTKNEIVYGAVAFISLILAFALLQQNYKSAAALITLSIIFVYSFINPDAFEVIQYRVLDTIIGGVIAVVSNYIILPSWEVNNLTDVLKKALDANRSYLLTTRDFYEDPSANKTGYNVARKEAFLAIGNLNAAFQRMTQDPESKQKEYQLIYELVTLNHTILSAIASIGNFVMKHTTTPASDEFNALVQQIATTLEQAQHCLQDDSVTKEVDKISAEEAEKALQQRYQELAASRDKSIKQGNAQLDTETLHGLQEAYLISTHMSWLNSLSKNLNKATKKYAEAIV</sequence>
<organism evidence="10 11">
    <name type="scientific">Gangjinia marincola</name>
    <dbReference type="NCBI Taxonomy" id="578463"/>
    <lineage>
        <taxon>Bacteria</taxon>
        <taxon>Pseudomonadati</taxon>
        <taxon>Bacteroidota</taxon>
        <taxon>Flavobacteriia</taxon>
        <taxon>Flavobacteriales</taxon>
        <taxon>Flavobacteriaceae</taxon>
        <taxon>Gangjinia</taxon>
    </lineage>
</organism>
<comment type="caution">
    <text evidence="10">The sequence shown here is derived from an EMBL/GenBank/DDBJ whole genome shotgun (WGS) entry which is preliminary data.</text>
</comment>
<gene>
    <name evidence="10" type="primary">yccS</name>
    <name evidence="10" type="ORF">GCM10009117_09740</name>
</gene>
<feature type="transmembrane region" description="Helical" evidence="7">
    <location>
        <begin position="470"/>
        <end position="487"/>
    </location>
</feature>
<evidence type="ECO:0000313" key="11">
    <source>
        <dbReference type="Proteomes" id="UP001500507"/>
    </source>
</evidence>
<evidence type="ECO:0000256" key="7">
    <source>
        <dbReference type="SAM" id="Phobius"/>
    </source>
</evidence>
<dbReference type="PANTHER" id="PTHR30509:SF9">
    <property type="entry name" value="MULTIDRUG RESISTANCE PROTEIN MDTO"/>
    <property type="match status" value="1"/>
</dbReference>
<dbReference type="Pfam" id="PF13515">
    <property type="entry name" value="FUSC_2"/>
    <property type="match status" value="1"/>
</dbReference>
<dbReference type="InterPro" id="IPR049453">
    <property type="entry name" value="Memb_transporter_dom"/>
</dbReference>
<evidence type="ECO:0000313" key="10">
    <source>
        <dbReference type="EMBL" id="GAA0871828.1"/>
    </source>
</evidence>
<comment type="similarity">
    <text evidence="6">Belongs to the YccS/YhfK family.</text>
</comment>
<feature type="transmembrane region" description="Helical" evidence="7">
    <location>
        <begin position="92"/>
        <end position="109"/>
    </location>
</feature>
<dbReference type="RefSeq" id="WP_343764595.1">
    <property type="nucleotide sequence ID" value="NZ_BAAAFG010000012.1"/>
</dbReference>
<keyword evidence="4 7" id="KW-1133">Transmembrane helix</keyword>
<feature type="transmembrane region" description="Helical" evidence="7">
    <location>
        <begin position="23"/>
        <end position="54"/>
    </location>
</feature>
<dbReference type="Proteomes" id="UP001500507">
    <property type="component" value="Unassembled WGS sequence"/>
</dbReference>
<keyword evidence="11" id="KW-1185">Reference proteome</keyword>
<evidence type="ECO:0000256" key="5">
    <source>
        <dbReference type="ARBA" id="ARBA00023136"/>
    </source>
</evidence>
<evidence type="ECO:0000259" key="9">
    <source>
        <dbReference type="Pfam" id="PF13515"/>
    </source>
</evidence>
<feature type="transmembrane region" description="Helical" evidence="7">
    <location>
        <begin position="139"/>
        <end position="160"/>
    </location>
</feature>
<dbReference type="EMBL" id="BAAAFG010000012">
    <property type="protein sequence ID" value="GAA0871828.1"/>
    <property type="molecule type" value="Genomic_DNA"/>
</dbReference>
<protein>
    <submittedName>
        <fullName evidence="10">YccS family putative transporter</fullName>
    </submittedName>
</protein>
<evidence type="ECO:0000256" key="6">
    <source>
        <dbReference type="ARBA" id="ARBA00043993"/>
    </source>
</evidence>
<feature type="transmembrane region" description="Helical" evidence="7">
    <location>
        <begin position="517"/>
        <end position="538"/>
    </location>
</feature>
<keyword evidence="2" id="KW-1003">Cell membrane</keyword>
<evidence type="ECO:0000256" key="4">
    <source>
        <dbReference type="ARBA" id="ARBA00022989"/>
    </source>
</evidence>
<evidence type="ECO:0000256" key="3">
    <source>
        <dbReference type="ARBA" id="ARBA00022692"/>
    </source>
</evidence>
<feature type="transmembrane region" description="Helical" evidence="7">
    <location>
        <begin position="494"/>
        <end position="511"/>
    </location>
</feature>
<evidence type="ECO:0000259" key="8">
    <source>
        <dbReference type="Pfam" id="PF12805"/>
    </source>
</evidence>
<keyword evidence="5 7" id="KW-0472">Membrane</keyword>
<feature type="domain" description="Integral membrane protein YccS N-terminal" evidence="8">
    <location>
        <begin position="71"/>
        <end position="345"/>
    </location>
</feature>
<dbReference type="PANTHER" id="PTHR30509">
    <property type="entry name" value="P-HYDROXYBENZOIC ACID EFFLUX PUMP SUBUNIT-RELATED"/>
    <property type="match status" value="1"/>
</dbReference>
<dbReference type="InterPro" id="IPR032692">
    <property type="entry name" value="YccS_N"/>
</dbReference>
<dbReference type="Pfam" id="PF12805">
    <property type="entry name" value="FUSC-like"/>
    <property type="match status" value="1"/>
</dbReference>
<feature type="transmembrane region" description="Helical" evidence="7">
    <location>
        <begin position="424"/>
        <end position="441"/>
    </location>
</feature>
<evidence type="ECO:0000256" key="2">
    <source>
        <dbReference type="ARBA" id="ARBA00022475"/>
    </source>
</evidence>
<feature type="domain" description="Integral membrane bound transporter" evidence="9">
    <location>
        <begin position="410"/>
        <end position="533"/>
    </location>
</feature>